<dbReference type="InterPro" id="IPR029063">
    <property type="entry name" value="SAM-dependent_MTases_sf"/>
</dbReference>
<dbReference type="InterPro" id="IPR050723">
    <property type="entry name" value="CFA/CMAS"/>
</dbReference>
<keyword evidence="3 7" id="KW-0808">Transferase</keyword>
<dbReference type="Gene3D" id="3.40.50.150">
    <property type="entry name" value="Vaccinia Virus protein VP39"/>
    <property type="match status" value="1"/>
</dbReference>
<evidence type="ECO:0000256" key="3">
    <source>
        <dbReference type="ARBA" id="ARBA00022679"/>
    </source>
</evidence>
<dbReference type="Pfam" id="PF02353">
    <property type="entry name" value="CMAS"/>
    <property type="match status" value="1"/>
</dbReference>
<reference evidence="7 8" key="1">
    <citation type="submission" date="2018-05" db="EMBL/GenBank/DDBJ databases">
        <title>Spiribacter halobius sp. nov., a moderately halophilic bacterium isolated from marine solar saltern.</title>
        <authorList>
            <person name="Zheng W.-S."/>
            <person name="Lu D.-C."/>
            <person name="Du Z.-J."/>
        </authorList>
    </citation>
    <scope>NUCLEOTIDE SEQUENCE [LARGE SCALE GENOMIC DNA]</scope>
    <source>
        <strain evidence="7 8">E85</strain>
    </source>
</reference>
<comment type="similarity">
    <text evidence="1">Belongs to the CFA/CMAS family.</text>
</comment>
<accession>A0A2U2MWR2</accession>
<dbReference type="GO" id="GO:0008168">
    <property type="term" value="F:methyltransferase activity"/>
    <property type="evidence" value="ECO:0007669"/>
    <property type="project" value="UniProtKB-KW"/>
</dbReference>
<evidence type="ECO:0000313" key="8">
    <source>
        <dbReference type="Proteomes" id="UP000245474"/>
    </source>
</evidence>
<keyword evidence="5" id="KW-0443">Lipid metabolism</keyword>
<proteinExistence type="inferred from homology"/>
<organism evidence="7 8">
    <name type="scientific">Sediminicurvatus halobius</name>
    <dbReference type="NCBI Taxonomy" id="2182432"/>
    <lineage>
        <taxon>Bacteria</taxon>
        <taxon>Pseudomonadati</taxon>
        <taxon>Pseudomonadota</taxon>
        <taxon>Gammaproteobacteria</taxon>
        <taxon>Chromatiales</taxon>
        <taxon>Ectothiorhodospiraceae</taxon>
        <taxon>Sediminicurvatus</taxon>
    </lineage>
</organism>
<keyword evidence="4" id="KW-0949">S-adenosyl-L-methionine</keyword>
<sequence length="404" mass="46302">MNPTRDAVVDLPSPLPLGARILLAWLARLRRGRMTGQLADGEPFLIQGPEPGPHGELRLHRPLRLVARVLARGSVGFAESYMAGDWSSPDTAHLLELMLRNEDAFQRRMEPSRTHRAWLAARHWVRRNTPRGSRRNISAHYDLGNDFYRLWLDETMTYSAAVFETPDQPLAEAQRHKYRALLDAMAVQPGEHILEIGCGWGGFAIEAARRGARVTGLTLSSEQLSWARRAVAEQGLADRIELRLQDYRDVSGRFDHAASIEMLEAVGEEYWPAYFRMLHERVRPGGRIGLHGITIAADRFEEYRRSPDFIQRYIFPGGMLPSPDRLRAECHQAGFEVTEFTGLGQHYAKTLLLWDANFTRVLPEVYRLGFDERFVNLWRYYLAYCYAGFRTGTIDVSRILLRRP</sequence>
<protein>
    <submittedName>
        <fullName evidence="7">SAM-dependent methyltransferase</fullName>
    </submittedName>
</protein>
<evidence type="ECO:0000313" key="7">
    <source>
        <dbReference type="EMBL" id="PWG61274.1"/>
    </source>
</evidence>
<evidence type="ECO:0000256" key="4">
    <source>
        <dbReference type="ARBA" id="ARBA00022691"/>
    </source>
</evidence>
<dbReference type="GO" id="GO:0008610">
    <property type="term" value="P:lipid biosynthetic process"/>
    <property type="evidence" value="ECO:0007669"/>
    <property type="project" value="InterPro"/>
</dbReference>
<gene>
    <name evidence="7" type="ORF">DEM34_17270</name>
</gene>
<dbReference type="Proteomes" id="UP000245474">
    <property type="component" value="Unassembled WGS sequence"/>
</dbReference>
<name>A0A2U2MWR2_9GAMM</name>
<dbReference type="GO" id="GO:0032259">
    <property type="term" value="P:methylation"/>
    <property type="evidence" value="ECO:0007669"/>
    <property type="project" value="UniProtKB-KW"/>
</dbReference>
<keyword evidence="8" id="KW-1185">Reference proteome</keyword>
<evidence type="ECO:0000256" key="5">
    <source>
        <dbReference type="ARBA" id="ARBA00023098"/>
    </source>
</evidence>
<dbReference type="InterPro" id="IPR003333">
    <property type="entry name" value="CMAS"/>
</dbReference>
<dbReference type="SUPFAM" id="SSF53335">
    <property type="entry name" value="S-adenosyl-L-methionine-dependent methyltransferases"/>
    <property type="match status" value="1"/>
</dbReference>
<dbReference type="PANTHER" id="PTHR43667:SF2">
    <property type="entry name" value="FATTY ACID C-METHYL TRANSFERASE"/>
    <property type="match status" value="1"/>
</dbReference>
<dbReference type="EMBL" id="QFFI01000041">
    <property type="protein sequence ID" value="PWG61274.1"/>
    <property type="molecule type" value="Genomic_DNA"/>
</dbReference>
<dbReference type="PIRSF" id="PIRSF003085">
    <property type="entry name" value="CMAS"/>
    <property type="match status" value="1"/>
</dbReference>
<dbReference type="CDD" id="cd02440">
    <property type="entry name" value="AdoMet_MTases"/>
    <property type="match status" value="1"/>
</dbReference>
<feature type="active site" evidence="6">
    <location>
        <position position="385"/>
    </location>
</feature>
<dbReference type="PANTHER" id="PTHR43667">
    <property type="entry name" value="CYCLOPROPANE-FATTY-ACYL-PHOSPHOLIPID SYNTHASE"/>
    <property type="match status" value="1"/>
</dbReference>
<keyword evidence="2 7" id="KW-0489">Methyltransferase</keyword>
<evidence type="ECO:0000256" key="2">
    <source>
        <dbReference type="ARBA" id="ARBA00022603"/>
    </source>
</evidence>
<dbReference type="OrthoDB" id="9782855at2"/>
<dbReference type="RefSeq" id="WP_109680076.1">
    <property type="nucleotide sequence ID" value="NZ_CP086615.1"/>
</dbReference>
<evidence type="ECO:0000256" key="1">
    <source>
        <dbReference type="ARBA" id="ARBA00010815"/>
    </source>
</evidence>
<comment type="caution">
    <text evidence="7">The sequence shown here is derived from an EMBL/GenBank/DDBJ whole genome shotgun (WGS) entry which is preliminary data.</text>
</comment>
<dbReference type="AlphaFoldDB" id="A0A2U2MWR2"/>
<evidence type="ECO:0000256" key="6">
    <source>
        <dbReference type="PIRSR" id="PIRSR003085-1"/>
    </source>
</evidence>